<keyword evidence="3" id="KW-1185">Reference proteome</keyword>
<dbReference type="GO" id="GO:0008237">
    <property type="term" value="F:metallopeptidase activity"/>
    <property type="evidence" value="ECO:0007669"/>
    <property type="project" value="InterPro"/>
</dbReference>
<organism evidence="2 3">
    <name type="scientific">Papaver atlanticum</name>
    <dbReference type="NCBI Taxonomy" id="357466"/>
    <lineage>
        <taxon>Eukaryota</taxon>
        <taxon>Viridiplantae</taxon>
        <taxon>Streptophyta</taxon>
        <taxon>Embryophyta</taxon>
        <taxon>Tracheophyta</taxon>
        <taxon>Spermatophyta</taxon>
        <taxon>Magnoliopsida</taxon>
        <taxon>Ranunculales</taxon>
        <taxon>Papaveraceae</taxon>
        <taxon>Papaveroideae</taxon>
        <taxon>Papaver</taxon>
    </lineage>
</organism>
<dbReference type="EMBL" id="JAJJMB010017752">
    <property type="protein sequence ID" value="KAI3835343.1"/>
    <property type="molecule type" value="Genomic_DNA"/>
</dbReference>
<evidence type="ECO:0000259" key="1">
    <source>
        <dbReference type="Pfam" id="PF01398"/>
    </source>
</evidence>
<sequence>MERLQRILAGEGGMGGHPPPDSPLLDSSEQVYISSLALLKMLKHGRDGVPMEVMGLTLGDFVDEYIVRVVDVFAMSQSGIGVSIEALDPKTIHQYPSEWKPIRIICIYFWQSLSGKQVKEKHIDFEDEEKEGVYCDAITQMVLTTLRTRPLGKRLWKLL</sequence>
<dbReference type="Pfam" id="PF01398">
    <property type="entry name" value="JAB"/>
    <property type="match status" value="1"/>
</dbReference>
<dbReference type="Gene3D" id="3.40.140.10">
    <property type="entry name" value="Cytidine Deaminase, domain 2"/>
    <property type="match status" value="1"/>
</dbReference>
<evidence type="ECO:0000313" key="3">
    <source>
        <dbReference type="Proteomes" id="UP001202328"/>
    </source>
</evidence>
<proteinExistence type="predicted"/>
<dbReference type="Proteomes" id="UP001202328">
    <property type="component" value="Unassembled WGS sequence"/>
</dbReference>
<name>A0AAD4RWF3_9MAGN</name>
<dbReference type="PANTHER" id="PTHR10410">
    <property type="entry name" value="EUKARYOTIC TRANSLATION INITIATION FACTOR 3 -RELATED"/>
    <property type="match status" value="1"/>
</dbReference>
<feature type="domain" description="JAB1/MPN/MOV34 metalloenzyme" evidence="1">
    <location>
        <begin position="27"/>
        <end position="87"/>
    </location>
</feature>
<dbReference type="InterPro" id="IPR000555">
    <property type="entry name" value="JAMM/MPN+_dom"/>
</dbReference>
<protein>
    <recommendedName>
        <fullName evidence="1">JAB1/MPN/MOV34 metalloenzyme domain-containing protein</fullName>
    </recommendedName>
</protein>
<accession>A0AAD4RWF3</accession>
<gene>
    <name evidence="2" type="ORF">MKW98_020459</name>
</gene>
<evidence type="ECO:0000313" key="2">
    <source>
        <dbReference type="EMBL" id="KAI3835343.1"/>
    </source>
</evidence>
<dbReference type="AlphaFoldDB" id="A0AAD4RWF3"/>
<reference evidence="2" key="1">
    <citation type="submission" date="2022-04" db="EMBL/GenBank/DDBJ databases">
        <title>A functionally conserved STORR gene fusion in Papaver species that diverged 16.8 million years ago.</title>
        <authorList>
            <person name="Catania T."/>
        </authorList>
    </citation>
    <scope>NUCLEOTIDE SEQUENCE</scope>
    <source>
        <strain evidence="2">S-188037</strain>
    </source>
</reference>
<dbReference type="InterPro" id="IPR050242">
    <property type="entry name" value="JAMM_MPN+_peptidase_M67A"/>
</dbReference>
<comment type="caution">
    <text evidence="2">The sequence shown here is derived from an EMBL/GenBank/DDBJ whole genome shotgun (WGS) entry which is preliminary data.</text>
</comment>